<dbReference type="AlphaFoldDB" id="A0AAV5TTL9"/>
<comment type="subcellular location">
    <subcellularLocation>
        <location evidence="2 12">Mitochondrion inner membrane</location>
        <topology evidence="2 12">Multi-pass membrane protein</topology>
    </subcellularLocation>
</comment>
<evidence type="ECO:0000256" key="13">
    <source>
        <dbReference type="SAM" id="MobiDB-lite"/>
    </source>
</evidence>
<dbReference type="Proteomes" id="UP001432027">
    <property type="component" value="Unassembled WGS sequence"/>
</dbReference>
<gene>
    <name evidence="14" type="ORF">PENTCL1PPCAC_19972</name>
</gene>
<feature type="region of interest" description="Disordered" evidence="13">
    <location>
        <begin position="141"/>
        <end position="160"/>
    </location>
</feature>
<evidence type="ECO:0000256" key="9">
    <source>
        <dbReference type="ARBA" id="ARBA00023010"/>
    </source>
</evidence>
<feature type="transmembrane region" description="Helical" evidence="12">
    <location>
        <begin position="20"/>
        <end position="38"/>
    </location>
</feature>
<keyword evidence="11 12" id="KW-0472">Membrane</keyword>
<reference evidence="14" key="1">
    <citation type="submission" date="2023-10" db="EMBL/GenBank/DDBJ databases">
        <title>Genome assembly of Pristionchus species.</title>
        <authorList>
            <person name="Yoshida K."/>
            <person name="Sommer R.J."/>
        </authorList>
    </citation>
    <scope>NUCLEOTIDE SEQUENCE</scope>
    <source>
        <strain evidence="14">RS0144</strain>
    </source>
</reference>
<protein>
    <recommendedName>
        <fullName evidence="12">Mitochondrial import inner membrane translocase subunit TIM17</fullName>
    </recommendedName>
</protein>
<dbReference type="EMBL" id="BTSX01000004">
    <property type="protein sequence ID" value="GMS97797.1"/>
    <property type="molecule type" value="Genomic_DNA"/>
</dbReference>
<evidence type="ECO:0000256" key="8">
    <source>
        <dbReference type="ARBA" id="ARBA00022989"/>
    </source>
</evidence>
<evidence type="ECO:0000256" key="10">
    <source>
        <dbReference type="ARBA" id="ARBA00023128"/>
    </source>
</evidence>
<evidence type="ECO:0000256" key="7">
    <source>
        <dbReference type="ARBA" id="ARBA00022927"/>
    </source>
</evidence>
<evidence type="ECO:0000256" key="11">
    <source>
        <dbReference type="ARBA" id="ARBA00023136"/>
    </source>
</evidence>
<accession>A0AAV5TTL9</accession>
<proteinExistence type="inferred from homology"/>
<comment type="caution">
    <text evidence="14">The sequence shown here is derived from an EMBL/GenBank/DDBJ whole genome shotgun (WGS) entry which is preliminary data.</text>
</comment>
<keyword evidence="5 12" id="KW-0812">Transmembrane</keyword>
<organism evidence="14 15">
    <name type="scientific">Pristionchus entomophagus</name>
    <dbReference type="NCBI Taxonomy" id="358040"/>
    <lineage>
        <taxon>Eukaryota</taxon>
        <taxon>Metazoa</taxon>
        <taxon>Ecdysozoa</taxon>
        <taxon>Nematoda</taxon>
        <taxon>Chromadorea</taxon>
        <taxon>Rhabditida</taxon>
        <taxon>Rhabditina</taxon>
        <taxon>Diplogasteromorpha</taxon>
        <taxon>Diplogasteroidea</taxon>
        <taxon>Neodiplogasteridae</taxon>
        <taxon>Pristionchus</taxon>
    </lineage>
</organism>
<feature type="non-terminal residue" evidence="14">
    <location>
        <position position="160"/>
    </location>
</feature>
<dbReference type="PANTHER" id="PTHR10485:SF0">
    <property type="entry name" value="AT05822P-RELATED"/>
    <property type="match status" value="1"/>
</dbReference>
<comment type="similarity">
    <text evidence="3 12">Belongs to the Tim17/Tim22/Tim23 family.</text>
</comment>
<keyword evidence="9 12" id="KW-0811">Translocation</keyword>
<dbReference type="GO" id="GO:0008320">
    <property type="term" value="F:protein transmembrane transporter activity"/>
    <property type="evidence" value="ECO:0007669"/>
    <property type="project" value="InterPro"/>
</dbReference>
<evidence type="ECO:0000256" key="5">
    <source>
        <dbReference type="ARBA" id="ARBA00022692"/>
    </source>
</evidence>
<keyword evidence="15" id="KW-1185">Reference proteome</keyword>
<dbReference type="GO" id="GO:0030150">
    <property type="term" value="P:protein import into mitochondrial matrix"/>
    <property type="evidence" value="ECO:0007669"/>
    <property type="project" value="InterPro"/>
</dbReference>
<keyword evidence="8 12" id="KW-1133">Transmembrane helix</keyword>
<sequence>MEEYTREPCPFRIGDDIGSAFSMGLVGGGIFQGVGGFRRAAQGQRMLGALREVRVRAPLTASQFAAWGGMFSTIDCCLVAIRKKEDPINSIVSGGATGALLAIRSGPKVMAGSAVLGAVILAMIEGVGLVASRWMGSMLDPTAPPPEQLDDPRALGASNR</sequence>
<keyword evidence="4 12" id="KW-0813">Transport</keyword>
<keyword evidence="10 12" id="KW-0496">Mitochondrion</keyword>
<evidence type="ECO:0000256" key="1">
    <source>
        <dbReference type="ARBA" id="ARBA00002959"/>
    </source>
</evidence>
<comment type="function">
    <text evidence="1 12">Essential component of the TIM23 complex, a complex that mediates the translocation of transit peptide-containing proteins across the mitochondrial inner membrane.</text>
</comment>
<evidence type="ECO:0000313" key="15">
    <source>
        <dbReference type="Proteomes" id="UP001432027"/>
    </source>
</evidence>
<dbReference type="GO" id="GO:0005744">
    <property type="term" value="C:TIM23 mitochondrial import inner membrane translocase complex"/>
    <property type="evidence" value="ECO:0007669"/>
    <property type="project" value="InterPro"/>
</dbReference>
<comment type="subunit">
    <text evidence="12">Component of the TIM23 complex, at least composed of TIM23, TIM17, TIM50 and TIM21.</text>
</comment>
<name>A0AAV5TTL9_9BILA</name>
<evidence type="ECO:0000313" key="14">
    <source>
        <dbReference type="EMBL" id="GMS97797.1"/>
    </source>
</evidence>
<keyword evidence="7 12" id="KW-0653">Protein transport</keyword>
<feature type="transmembrane region" description="Helical" evidence="12">
    <location>
        <begin position="115"/>
        <end position="135"/>
    </location>
</feature>
<evidence type="ECO:0000256" key="4">
    <source>
        <dbReference type="ARBA" id="ARBA00022448"/>
    </source>
</evidence>
<evidence type="ECO:0000256" key="12">
    <source>
        <dbReference type="RuleBase" id="RU364008"/>
    </source>
</evidence>
<dbReference type="Pfam" id="PF02466">
    <property type="entry name" value="Tim17"/>
    <property type="match status" value="1"/>
</dbReference>
<evidence type="ECO:0000256" key="6">
    <source>
        <dbReference type="ARBA" id="ARBA00022792"/>
    </source>
</evidence>
<keyword evidence="6 12" id="KW-0999">Mitochondrion inner membrane</keyword>
<dbReference type="InterPro" id="IPR005678">
    <property type="entry name" value="Tim17"/>
</dbReference>
<dbReference type="NCBIfam" id="TIGR00980">
    <property type="entry name" value="3a0801so1tim17"/>
    <property type="match status" value="1"/>
</dbReference>
<evidence type="ECO:0000256" key="3">
    <source>
        <dbReference type="ARBA" id="ARBA00008444"/>
    </source>
</evidence>
<dbReference type="PANTHER" id="PTHR10485">
    <property type="entry name" value="MITOCHONDRIAL IMPORT INNER MEMBRANE TRANSLOCASE SUBUNIT TIM-17"/>
    <property type="match status" value="1"/>
</dbReference>
<evidence type="ECO:0000256" key="2">
    <source>
        <dbReference type="ARBA" id="ARBA00004448"/>
    </source>
</evidence>